<keyword evidence="3" id="KW-1185">Reference proteome</keyword>
<dbReference type="AlphaFoldDB" id="A0AA36NGK5"/>
<accession>A0AA36NGK5</accession>
<evidence type="ECO:0000256" key="1">
    <source>
        <dbReference type="SAM" id="MobiDB-lite"/>
    </source>
</evidence>
<comment type="caution">
    <text evidence="2">The sequence shown here is derived from an EMBL/GenBank/DDBJ whole genome shotgun (WGS) entry which is preliminary data.</text>
</comment>
<reference evidence="2" key="1">
    <citation type="submission" date="2023-08" db="EMBL/GenBank/DDBJ databases">
        <authorList>
            <person name="Chen Y."/>
            <person name="Shah S."/>
            <person name="Dougan E. K."/>
            <person name="Thang M."/>
            <person name="Chan C."/>
        </authorList>
    </citation>
    <scope>NUCLEOTIDE SEQUENCE</scope>
</reference>
<dbReference type="EMBL" id="CAUJNA010003410">
    <property type="protein sequence ID" value="CAJ1401333.1"/>
    <property type="molecule type" value="Genomic_DNA"/>
</dbReference>
<organism evidence="2 3">
    <name type="scientific">Effrenium voratum</name>
    <dbReference type="NCBI Taxonomy" id="2562239"/>
    <lineage>
        <taxon>Eukaryota</taxon>
        <taxon>Sar</taxon>
        <taxon>Alveolata</taxon>
        <taxon>Dinophyceae</taxon>
        <taxon>Suessiales</taxon>
        <taxon>Symbiodiniaceae</taxon>
        <taxon>Effrenium</taxon>
    </lineage>
</organism>
<feature type="compositionally biased region" description="Low complexity" evidence="1">
    <location>
        <begin position="11"/>
        <end position="22"/>
    </location>
</feature>
<feature type="compositionally biased region" description="Basic and acidic residues" evidence="1">
    <location>
        <begin position="85"/>
        <end position="110"/>
    </location>
</feature>
<feature type="region of interest" description="Disordered" evidence="1">
    <location>
        <begin position="1"/>
        <end position="114"/>
    </location>
</feature>
<name>A0AA36NGK5_9DINO</name>
<evidence type="ECO:0000313" key="2">
    <source>
        <dbReference type="EMBL" id="CAJ1401333.1"/>
    </source>
</evidence>
<gene>
    <name evidence="2" type="ORF">EVOR1521_LOCUS24503</name>
</gene>
<dbReference type="Proteomes" id="UP001178507">
    <property type="component" value="Unassembled WGS sequence"/>
</dbReference>
<sequence length="273" mass="30637">GLRGLKIGDRASSAAGVANGASRQEADAHRPHRSAGAGAGGISEPGLRRRQSTWLEASGGDSLVTRQARGPKVVTRRGPSPYYSNEDRERLARDRKEKRDFARGHTKVDQSHVPSADLEKLPPLEEIYSREYSGDADADPIGGRKRYLYLVMFKQPAMTTAVAMKQVIAGYWYFLSKQMSCKDIQIRPRKAENGNTVTELEYEMKEYGEIPRETGKKEKYGKAVMMEFKFKAPVSATQYIQKKLYNDNNVLRFMALSLTRSFAHVGEDNELLL</sequence>
<evidence type="ECO:0000313" key="3">
    <source>
        <dbReference type="Proteomes" id="UP001178507"/>
    </source>
</evidence>
<feature type="non-terminal residue" evidence="2">
    <location>
        <position position="1"/>
    </location>
</feature>
<protein>
    <submittedName>
        <fullName evidence="2">Uncharacterized protein</fullName>
    </submittedName>
</protein>
<proteinExistence type="predicted"/>